<dbReference type="GO" id="GO:0003677">
    <property type="term" value="F:DNA binding"/>
    <property type="evidence" value="ECO:0007669"/>
    <property type="project" value="UniProtKB-KW"/>
</dbReference>
<dbReference type="PANTHER" id="PTHR33221">
    <property type="entry name" value="WINGED HELIX-TURN-HELIX TRANSCRIPTIONAL REGULATOR, RRF2 FAMILY"/>
    <property type="match status" value="1"/>
</dbReference>
<dbReference type="InterPro" id="IPR036388">
    <property type="entry name" value="WH-like_DNA-bd_sf"/>
</dbReference>
<sequence length="153" mass="16919">MASMFSTKGRYALRIMGDLATHPGWVSLGDVAKRQSISRKYLEQVVSLMHKAGFVESLRGKGGGYRLTRDPSQYTLGAILRAAEGSLAPVDCLDCTNDRICPQFETCPTVTMWRDLGKVTASYLDSKTLQDIVDQMRERGTMAKESHDPNAKS</sequence>
<evidence type="ECO:0000313" key="3">
    <source>
        <dbReference type="Proteomes" id="UP000198528"/>
    </source>
</evidence>
<dbReference type="EMBL" id="FMZL01000001">
    <property type="protein sequence ID" value="SDB98489.1"/>
    <property type="molecule type" value="Genomic_DNA"/>
</dbReference>
<reference evidence="3" key="1">
    <citation type="submission" date="2016-10" db="EMBL/GenBank/DDBJ databases">
        <authorList>
            <person name="Varghese N."/>
            <person name="Submissions S."/>
        </authorList>
    </citation>
    <scope>NUCLEOTIDE SEQUENCE [LARGE SCALE GENOMIC DNA]</scope>
    <source>
        <strain evidence="3">DSM 22619</strain>
    </source>
</reference>
<name>A0A1G6HVZ9_9ACTN</name>
<dbReference type="GO" id="GO:0005829">
    <property type="term" value="C:cytosol"/>
    <property type="evidence" value="ECO:0007669"/>
    <property type="project" value="TreeGrafter"/>
</dbReference>
<accession>A0A1G6HVZ9</accession>
<evidence type="ECO:0000313" key="2">
    <source>
        <dbReference type="EMBL" id="SDB98489.1"/>
    </source>
</evidence>
<keyword evidence="3" id="KW-1185">Reference proteome</keyword>
<dbReference type="Pfam" id="PF02082">
    <property type="entry name" value="Rrf2"/>
    <property type="match status" value="1"/>
</dbReference>
<evidence type="ECO:0000256" key="1">
    <source>
        <dbReference type="ARBA" id="ARBA00023125"/>
    </source>
</evidence>
<dbReference type="Gene3D" id="1.10.10.10">
    <property type="entry name" value="Winged helix-like DNA-binding domain superfamily/Winged helix DNA-binding domain"/>
    <property type="match status" value="1"/>
</dbReference>
<organism evidence="2 3">
    <name type="scientific">Parafannyhessea umbonata</name>
    <dbReference type="NCBI Taxonomy" id="604330"/>
    <lineage>
        <taxon>Bacteria</taxon>
        <taxon>Bacillati</taxon>
        <taxon>Actinomycetota</taxon>
        <taxon>Coriobacteriia</taxon>
        <taxon>Coriobacteriales</taxon>
        <taxon>Atopobiaceae</taxon>
        <taxon>Parafannyhessea</taxon>
    </lineage>
</organism>
<keyword evidence="1" id="KW-0238">DNA-binding</keyword>
<dbReference type="InterPro" id="IPR036390">
    <property type="entry name" value="WH_DNA-bd_sf"/>
</dbReference>
<dbReference type="Proteomes" id="UP000198528">
    <property type="component" value="Unassembled WGS sequence"/>
</dbReference>
<protein>
    <submittedName>
        <fullName evidence="2">Transcriptional regulator, BadM/Rrf2 family</fullName>
    </submittedName>
</protein>
<dbReference type="SUPFAM" id="SSF46785">
    <property type="entry name" value="Winged helix' DNA-binding domain"/>
    <property type="match status" value="1"/>
</dbReference>
<dbReference type="AlphaFoldDB" id="A0A1G6HVZ9"/>
<dbReference type="RefSeq" id="WP_090844533.1">
    <property type="nucleotide sequence ID" value="NZ_FMZL01000001.1"/>
</dbReference>
<dbReference type="NCBIfam" id="TIGR00738">
    <property type="entry name" value="rrf2_super"/>
    <property type="match status" value="1"/>
</dbReference>
<dbReference type="PROSITE" id="PS51197">
    <property type="entry name" value="HTH_RRF2_2"/>
    <property type="match status" value="1"/>
</dbReference>
<dbReference type="GO" id="GO:0003700">
    <property type="term" value="F:DNA-binding transcription factor activity"/>
    <property type="evidence" value="ECO:0007669"/>
    <property type="project" value="TreeGrafter"/>
</dbReference>
<proteinExistence type="predicted"/>
<dbReference type="STRING" id="604330.SAMN04489857_0451"/>
<dbReference type="PANTHER" id="PTHR33221:SF5">
    <property type="entry name" value="HTH-TYPE TRANSCRIPTIONAL REGULATOR ISCR"/>
    <property type="match status" value="1"/>
</dbReference>
<gene>
    <name evidence="2" type="ORF">SAMN04487824_101190</name>
</gene>
<dbReference type="InterPro" id="IPR000944">
    <property type="entry name" value="Tscrpt_reg_Rrf2"/>
</dbReference>